<proteinExistence type="predicted"/>
<dbReference type="PANTHER" id="PTHR38471">
    <property type="entry name" value="FOUR HELIX BUNDLE PROTEIN"/>
    <property type="match status" value="1"/>
</dbReference>
<evidence type="ECO:0000313" key="1">
    <source>
        <dbReference type="EMBL" id="PJC21764.1"/>
    </source>
</evidence>
<dbReference type="EMBL" id="PFSK01000049">
    <property type="protein sequence ID" value="PJC21764.1"/>
    <property type="molecule type" value="Genomic_DNA"/>
</dbReference>
<dbReference type="SUPFAM" id="SSF158446">
    <property type="entry name" value="IVS-encoded protein-like"/>
    <property type="match status" value="1"/>
</dbReference>
<sequence length="117" mass="13512">MKSYKRLKAIRRAYELVLEVYRVTEKFPKAEQFGLTLQLKRAVVSVLANLVEGQARSSKKEFRQFVSVARGSLAEVEVYLELAKDLSFLTEEDYQRLEELRSNVGSLTYGLIKSLEF</sequence>
<reference evidence="2" key="1">
    <citation type="submission" date="2017-09" db="EMBL/GenBank/DDBJ databases">
        <title>Depth-based differentiation of microbial function through sediment-hosted aquifers and enrichment of novel symbionts in the deep terrestrial subsurface.</title>
        <authorList>
            <person name="Probst A.J."/>
            <person name="Ladd B."/>
            <person name="Jarett J.K."/>
            <person name="Geller-Mcgrath D.E."/>
            <person name="Sieber C.M.K."/>
            <person name="Emerson J.B."/>
            <person name="Anantharaman K."/>
            <person name="Thomas B.C."/>
            <person name="Malmstrom R."/>
            <person name="Stieglmeier M."/>
            <person name="Klingl A."/>
            <person name="Woyke T."/>
            <person name="Ryan C.M."/>
            <person name="Banfield J.F."/>
        </authorList>
    </citation>
    <scope>NUCLEOTIDE SEQUENCE [LARGE SCALE GENOMIC DNA]</scope>
</reference>
<dbReference type="AlphaFoldDB" id="A0A2M8EHS6"/>
<name>A0A2M8EHS6_UNCKA</name>
<dbReference type="InterPro" id="IPR036583">
    <property type="entry name" value="23S_rRNA_IVS_sf"/>
</dbReference>
<dbReference type="CDD" id="cd16377">
    <property type="entry name" value="23S_rRNA_IVP_like"/>
    <property type="match status" value="1"/>
</dbReference>
<organism evidence="1 2">
    <name type="scientific">candidate division WWE3 bacterium CG_4_9_14_0_2_um_filter_48_10</name>
    <dbReference type="NCBI Taxonomy" id="1975078"/>
    <lineage>
        <taxon>Bacteria</taxon>
        <taxon>Katanobacteria</taxon>
    </lineage>
</organism>
<dbReference type="PANTHER" id="PTHR38471:SF2">
    <property type="entry name" value="FOUR HELIX BUNDLE PROTEIN"/>
    <property type="match status" value="1"/>
</dbReference>
<comment type="caution">
    <text evidence="1">The sequence shown here is derived from an EMBL/GenBank/DDBJ whole genome shotgun (WGS) entry which is preliminary data.</text>
</comment>
<evidence type="ECO:0000313" key="2">
    <source>
        <dbReference type="Proteomes" id="UP000228781"/>
    </source>
</evidence>
<protein>
    <submittedName>
        <fullName evidence="1">Four helix bundle protein</fullName>
    </submittedName>
</protein>
<dbReference type="NCBIfam" id="TIGR02436">
    <property type="entry name" value="four helix bundle protein"/>
    <property type="match status" value="1"/>
</dbReference>
<gene>
    <name evidence="1" type="ORF">CO059_03215</name>
</gene>
<dbReference type="Pfam" id="PF05635">
    <property type="entry name" value="23S_rRNA_IVP"/>
    <property type="match status" value="1"/>
</dbReference>
<accession>A0A2M8EHS6</accession>
<dbReference type="Proteomes" id="UP000228781">
    <property type="component" value="Unassembled WGS sequence"/>
</dbReference>
<dbReference type="InterPro" id="IPR012657">
    <property type="entry name" value="23S_rRNA-intervening_sequence"/>
</dbReference>
<dbReference type="Gene3D" id="1.20.1440.60">
    <property type="entry name" value="23S rRNA-intervening sequence"/>
    <property type="match status" value="1"/>
</dbReference>